<dbReference type="PANTHER" id="PTHR43201">
    <property type="entry name" value="ACYL-COA SYNTHETASE"/>
    <property type="match status" value="1"/>
</dbReference>
<proteinExistence type="inferred from homology"/>
<dbReference type="InterPro" id="IPR045851">
    <property type="entry name" value="AMP-bd_C_sf"/>
</dbReference>
<dbReference type="RefSeq" id="WP_087003796.1">
    <property type="nucleotide sequence ID" value="NZ_FWFF01000001.1"/>
</dbReference>
<dbReference type="AlphaFoldDB" id="A0A1X6WX02"/>
<dbReference type="Gene3D" id="3.30.300.30">
    <property type="match status" value="1"/>
</dbReference>
<reference evidence="6" key="1">
    <citation type="submission" date="2017-02" db="EMBL/GenBank/DDBJ databases">
        <authorList>
            <person name="Dridi B."/>
        </authorList>
    </citation>
    <scope>NUCLEOTIDE SEQUENCE [LARGE SCALE GENOMIC DNA]</scope>
    <source>
        <strain evidence="6">B Co 03.10</strain>
    </source>
</reference>
<sequence length="549" mass="59553">MPTTFQTRLTDTLIEQHTAKGAWKNRILLDHLEEWAQKTPDAVVIHDPYGSHTYAQLRADVDECARALVAAGVQPNDVIGVQLPNGYEWVVMHLAAQQAGAVTNGLIPIYRDREIGFMAKKAEVSVLVVPNRFRKFDYPDMVDRLRPDLPDLRLTVVLDAPGEESFTARDGFVGWDDFLAGASGAGDVDWSARRPDPNDVGLILFTSGTTGDPKGVMHTHNSVLAAALPWPDGLGLGPGSVIHMASTFGHLTGYMYGVCLPLLVGGTGVFQDVWNGEEFVRLVGEHGIEHTSGATPFLHDLLEAAKTTSGDLSSLKHFCCMGAPIPRVMVQEARSLVPSMSVFGGWGQTECGLVTMTAPTDSADKVTSTDGRALGDMEVRIVDPLGEPVPAGTEGAVQVRGPFLFVGYLREEQQTADAFDGDWLDTGDLAIMDEEGFIRLSGRTKDIIIRGGENIPVAYVENVLYEHPAITAAAVVAVPHPRLQETACAVVTVKEGEALTLDGLKEFLESKGVAKQYWPEELRVVEDFPRTPSGKIQKFKLRDEVASRS</sequence>
<evidence type="ECO:0000313" key="6">
    <source>
        <dbReference type="Proteomes" id="UP000196581"/>
    </source>
</evidence>
<dbReference type="PANTHER" id="PTHR43201:SF5">
    <property type="entry name" value="MEDIUM-CHAIN ACYL-COA LIGASE ACSF2, MITOCHONDRIAL"/>
    <property type="match status" value="1"/>
</dbReference>
<feature type="domain" description="AMP-dependent synthetase/ligase" evidence="3">
    <location>
        <begin position="32"/>
        <end position="409"/>
    </location>
</feature>
<accession>A0A1X6WX02</accession>
<dbReference type="InterPro" id="IPR042099">
    <property type="entry name" value="ANL_N_sf"/>
</dbReference>
<organism evidence="5 6">
    <name type="scientific">Brevibacterium yomogidense</name>
    <dbReference type="NCBI Taxonomy" id="946573"/>
    <lineage>
        <taxon>Bacteria</taxon>
        <taxon>Bacillati</taxon>
        <taxon>Actinomycetota</taxon>
        <taxon>Actinomycetes</taxon>
        <taxon>Micrococcales</taxon>
        <taxon>Brevibacteriaceae</taxon>
        <taxon>Brevibacterium</taxon>
    </lineage>
</organism>
<dbReference type="PROSITE" id="PS00455">
    <property type="entry name" value="AMP_BINDING"/>
    <property type="match status" value="1"/>
</dbReference>
<dbReference type="InterPro" id="IPR025110">
    <property type="entry name" value="AMP-bd_C"/>
</dbReference>
<evidence type="ECO:0000256" key="1">
    <source>
        <dbReference type="ARBA" id="ARBA00006432"/>
    </source>
</evidence>
<feature type="domain" description="AMP-binding enzyme C-terminal" evidence="4">
    <location>
        <begin position="460"/>
        <end position="535"/>
    </location>
</feature>
<dbReference type="InterPro" id="IPR000873">
    <property type="entry name" value="AMP-dep_synth/lig_dom"/>
</dbReference>
<dbReference type="SUPFAM" id="SSF56801">
    <property type="entry name" value="Acetyl-CoA synthetase-like"/>
    <property type="match status" value="1"/>
</dbReference>
<comment type="similarity">
    <text evidence="1">Belongs to the ATP-dependent AMP-binding enzyme family.</text>
</comment>
<gene>
    <name evidence="5" type="ORF">FM105_01920</name>
</gene>
<dbReference type="Pfam" id="PF13193">
    <property type="entry name" value="AMP-binding_C"/>
    <property type="match status" value="1"/>
</dbReference>
<dbReference type="Pfam" id="PF00501">
    <property type="entry name" value="AMP-binding"/>
    <property type="match status" value="1"/>
</dbReference>
<evidence type="ECO:0000256" key="2">
    <source>
        <dbReference type="ARBA" id="ARBA00022598"/>
    </source>
</evidence>
<dbReference type="Gene3D" id="3.40.50.12780">
    <property type="entry name" value="N-terminal domain of ligase-like"/>
    <property type="match status" value="1"/>
</dbReference>
<evidence type="ECO:0000259" key="4">
    <source>
        <dbReference type="Pfam" id="PF13193"/>
    </source>
</evidence>
<protein>
    <submittedName>
        <fullName evidence="5">Cyclohexanecarboxylate-CoA ligase</fullName>
    </submittedName>
</protein>
<evidence type="ECO:0000313" key="5">
    <source>
        <dbReference type="EMBL" id="SLM90252.1"/>
    </source>
</evidence>
<keyword evidence="2 5" id="KW-0436">Ligase</keyword>
<dbReference type="EMBL" id="FWFF01000001">
    <property type="protein sequence ID" value="SLM90252.1"/>
    <property type="molecule type" value="Genomic_DNA"/>
</dbReference>
<dbReference type="InterPro" id="IPR020845">
    <property type="entry name" value="AMP-binding_CS"/>
</dbReference>
<evidence type="ECO:0000259" key="3">
    <source>
        <dbReference type="Pfam" id="PF00501"/>
    </source>
</evidence>
<dbReference type="GO" id="GO:0031956">
    <property type="term" value="F:medium-chain fatty acid-CoA ligase activity"/>
    <property type="evidence" value="ECO:0007669"/>
    <property type="project" value="TreeGrafter"/>
</dbReference>
<name>A0A1X6WX02_9MICO</name>
<keyword evidence="6" id="KW-1185">Reference proteome</keyword>
<dbReference type="Proteomes" id="UP000196581">
    <property type="component" value="Unassembled WGS sequence"/>
</dbReference>
<dbReference type="GO" id="GO:0006631">
    <property type="term" value="P:fatty acid metabolic process"/>
    <property type="evidence" value="ECO:0007669"/>
    <property type="project" value="TreeGrafter"/>
</dbReference>